<dbReference type="Gene3D" id="3.40.50.12780">
    <property type="entry name" value="N-terminal domain of ligase-like"/>
    <property type="match status" value="1"/>
</dbReference>
<comment type="subcellular location">
    <subcellularLocation>
        <location evidence="1">Membrane</location>
        <topology evidence="1">Peripheral membrane protein</topology>
    </subcellularLocation>
</comment>
<gene>
    <name evidence="10" type="ORF">FJQ54_02555</name>
</gene>
<dbReference type="PANTHER" id="PTHR43767">
    <property type="entry name" value="LONG-CHAIN-FATTY-ACID--COA LIGASE"/>
    <property type="match status" value="1"/>
</dbReference>
<dbReference type="SUPFAM" id="SSF56801">
    <property type="entry name" value="Acetyl-CoA synthetase-like"/>
    <property type="match status" value="1"/>
</dbReference>
<feature type="domain" description="AMP-binding enzyme C-terminal" evidence="9">
    <location>
        <begin position="439"/>
        <end position="514"/>
    </location>
</feature>
<evidence type="ECO:0000256" key="3">
    <source>
        <dbReference type="ARBA" id="ARBA00022598"/>
    </source>
</evidence>
<feature type="domain" description="AMP-dependent synthetase/ligase" evidence="8">
    <location>
        <begin position="6"/>
        <end position="391"/>
    </location>
</feature>
<dbReference type="Gene3D" id="3.30.300.30">
    <property type="match status" value="1"/>
</dbReference>
<evidence type="ECO:0000256" key="1">
    <source>
        <dbReference type="ARBA" id="ARBA00004170"/>
    </source>
</evidence>
<evidence type="ECO:0000256" key="5">
    <source>
        <dbReference type="ARBA" id="ARBA00026121"/>
    </source>
</evidence>
<evidence type="ECO:0000256" key="6">
    <source>
        <dbReference type="ARBA" id="ARBA00039545"/>
    </source>
</evidence>
<evidence type="ECO:0000256" key="7">
    <source>
        <dbReference type="ARBA" id="ARBA00042773"/>
    </source>
</evidence>
<evidence type="ECO:0000313" key="10">
    <source>
        <dbReference type="EMBL" id="TPE64029.1"/>
    </source>
</evidence>
<comment type="caution">
    <text evidence="10">The sequence shown here is derived from an EMBL/GenBank/DDBJ whole genome shotgun (WGS) entry which is preliminary data.</text>
</comment>
<keyword evidence="11" id="KW-1185">Reference proteome</keyword>
<keyword evidence="3 10" id="KW-0436">Ligase</keyword>
<proteinExistence type="predicted"/>
<dbReference type="InterPro" id="IPR045851">
    <property type="entry name" value="AMP-bd_C_sf"/>
</dbReference>
<dbReference type="EMBL" id="VFSU01000011">
    <property type="protein sequence ID" value="TPE64029.1"/>
    <property type="molecule type" value="Genomic_DNA"/>
</dbReference>
<protein>
    <recommendedName>
        <fullName evidence="6">Long-chain-fatty-acid--CoA ligase</fullName>
        <ecNumber evidence="5">6.2.1.3</ecNumber>
    </recommendedName>
    <alternativeName>
        <fullName evidence="7">Long-chain acyl-CoA synthetase</fullName>
    </alternativeName>
</protein>
<dbReference type="OrthoDB" id="9803968at2"/>
<evidence type="ECO:0000256" key="2">
    <source>
        <dbReference type="ARBA" id="ARBA00005005"/>
    </source>
</evidence>
<dbReference type="Pfam" id="PF00501">
    <property type="entry name" value="AMP-binding"/>
    <property type="match status" value="1"/>
</dbReference>
<comment type="pathway">
    <text evidence="2">Lipid metabolism; fatty acid beta-oxidation.</text>
</comment>
<sequence>MPDLLFRTAARVPQAPAIDFMGRVTSYAELASQVRRTAAGFRARGIGPGSTVGLFLPNCPHYVIAAYGAWTAGARLANFSPLYTADELRVQVEDAEADLMVTLDVKALLPTIETVLQNSRLKGLVIGNVAEALPFPKSLLYRLFKGSERTPFRTDLSHIPFADLLAHTEYQPHGQPVMPEEVALLQYTGGTTGTPKGAMLTHANLSVNAQQVNAMDDQPDAPDRILAALPLFHIFAHTCIMNRTILKGAQMVLLPKFEVKAALEAIQRAKITALPGVPTMYRALLDHPDLKTYDLSSIRICISGGAPCPEPVQTAFEAATGAKLIEGYGLTESSGVVCANPYSGGKPGTIGQPLAGTLIRLLDKDDPSKMAPPGANGELAFRGPQMMKGYWKRDNADVFADGYLRTGDVAEVDEDGYYRIVDRLKDMIIVGGFKVFPSQVEDVLYTNEAISEAIVLGVPDDYLGERPKAFVTLKAGSDATAEQLLKWLNGHLGKHERVVAVEIRDSLPKTMIGKLSRKELEAEERAKAAAAA</sequence>
<dbReference type="Proteomes" id="UP000319897">
    <property type="component" value="Unassembled WGS sequence"/>
</dbReference>
<dbReference type="InterPro" id="IPR020845">
    <property type="entry name" value="AMP-binding_CS"/>
</dbReference>
<name>A0A501XU90_9SPHN</name>
<dbReference type="PROSITE" id="PS00455">
    <property type="entry name" value="AMP_BINDING"/>
    <property type="match status" value="1"/>
</dbReference>
<dbReference type="InterPro" id="IPR042099">
    <property type="entry name" value="ANL_N_sf"/>
</dbReference>
<evidence type="ECO:0000259" key="9">
    <source>
        <dbReference type="Pfam" id="PF13193"/>
    </source>
</evidence>
<dbReference type="PANTHER" id="PTHR43767:SF8">
    <property type="entry name" value="LONG-CHAIN-FATTY-ACID--COA LIGASE"/>
    <property type="match status" value="1"/>
</dbReference>
<evidence type="ECO:0000313" key="11">
    <source>
        <dbReference type="Proteomes" id="UP000319897"/>
    </source>
</evidence>
<dbReference type="InterPro" id="IPR000873">
    <property type="entry name" value="AMP-dep_synth/lig_dom"/>
</dbReference>
<organism evidence="10 11">
    <name type="scientific">Sandaracinobacter neustonicus</name>
    <dbReference type="NCBI Taxonomy" id="1715348"/>
    <lineage>
        <taxon>Bacteria</taxon>
        <taxon>Pseudomonadati</taxon>
        <taxon>Pseudomonadota</taxon>
        <taxon>Alphaproteobacteria</taxon>
        <taxon>Sphingomonadales</taxon>
        <taxon>Sphingosinicellaceae</taxon>
        <taxon>Sandaracinobacter</taxon>
    </lineage>
</organism>
<dbReference type="GO" id="GO:0016020">
    <property type="term" value="C:membrane"/>
    <property type="evidence" value="ECO:0007669"/>
    <property type="project" value="UniProtKB-SubCell"/>
</dbReference>
<dbReference type="InterPro" id="IPR050237">
    <property type="entry name" value="ATP-dep_AMP-bd_enzyme"/>
</dbReference>
<dbReference type="EC" id="6.2.1.3" evidence="5"/>
<dbReference type="InterPro" id="IPR025110">
    <property type="entry name" value="AMP-bd_C"/>
</dbReference>
<evidence type="ECO:0000256" key="4">
    <source>
        <dbReference type="ARBA" id="ARBA00023136"/>
    </source>
</evidence>
<reference evidence="10 11" key="1">
    <citation type="submission" date="2019-06" db="EMBL/GenBank/DDBJ databases">
        <authorList>
            <person name="Lee I."/>
            <person name="Jang G.I."/>
            <person name="Hwang C.Y."/>
        </authorList>
    </citation>
    <scope>NUCLEOTIDE SEQUENCE [LARGE SCALE GENOMIC DNA]</scope>
    <source>
        <strain evidence="10 11">PAMC 28131</strain>
    </source>
</reference>
<dbReference type="CDD" id="cd05936">
    <property type="entry name" value="FC-FACS_FadD_like"/>
    <property type="match status" value="1"/>
</dbReference>
<keyword evidence="4" id="KW-0472">Membrane</keyword>
<dbReference type="GO" id="GO:0004467">
    <property type="term" value="F:long-chain fatty acid-CoA ligase activity"/>
    <property type="evidence" value="ECO:0007669"/>
    <property type="project" value="UniProtKB-EC"/>
</dbReference>
<dbReference type="AlphaFoldDB" id="A0A501XU90"/>
<evidence type="ECO:0000259" key="8">
    <source>
        <dbReference type="Pfam" id="PF00501"/>
    </source>
</evidence>
<dbReference type="Pfam" id="PF13193">
    <property type="entry name" value="AMP-binding_C"/>
    <property type="match status" value="1"/>
</dbReference>
<accession>A0A501XU90</accession>